<feature type="chain" id="PRO_5015445155" evidence="1">
    <location>
        <begin position="19"/>
        <end position="102"/>
    </location>
</feature>
<evidence type="ECO:0000313" key="3">
    <source>
        <dbReference type="Proteomes" id="UP000244722"/>
    </source>
</evidence>
<comment type="caution">
    <text evidence="2">The sequence shown here is derived from an EMBL/GenBank/DDBJ whole genome shotgun (WGS) entry which is preliminary data.</text>
</comment>
<dbReference type="OrthoDB" id="5394791at2759"/>
<accession>A0A2T6ZR55</accession>
<dbReference type="Proteomes" id="UP000244722">
    <property type="component" value="Unassembled WGS sequence"/>
</dbReference>
<organism evidence="2 3">
    <name type="scientific">Tuber borchii</name>
    <name type="common">White truffle</name>
    <dbReference type="NCBI Taxonomy" id="42251"/>
    <lineage>
        <taxon>Eukaryota</taxon>
        <taxon>Fungi</taxon>
        <taxon>Dikarya</taxon>
        <taxon>Ascomycota</taxon>
        <taxon>Pezizomycotina</taxon>
        <taxon>Pezizomycetes</taxon>
        <taxon>Pezizales</taxon>
        <taxon>Tuberaceae</taxon>
        <taxon>Tuber</taxon>
    </lineage>
</organism>
<evidence type="ECO:0000313" key="2">
    <source>
        <dbReference type="EMBL" id="PUU77968.1"/>
    </source>
</evidence>
<name>A0A2T6ZR55_TUBBO</name>
<gene>
    <name evidence="2" type="ORF">B9Z19DRAFT_1049296</name>
</gene>
<reference evidence="2 3" key="1">
    <citation type="submission" date="2017-04" db="EMBL/GenBank/DDBJ databases">
        <title>Draft genome sequence of Tuber borchii Vittad., a whitish edible truffle.</title>
        <authorList>
            <consortium name="DOE Joint Genome Institute"/>
            <person name="Murat C."/>
            <person name="Kuo A."/>
            <person name="Barry K.W."/>
            <person name="Clum A."/>
            <person name="Dockter R.B."/>
            <person name="Fauchery L."/>
            <person name="Iotti M."/>
            <person name="Kohler A."/>
            <person name="Labutti K."/>
            <person name="Lindquist E.A."/>
            <person name="Lipzen A."/>
            <person name="Ohm R.A."/>
            <person name="Wang M."/>
            <person name="Grigoriev I.V."/>
            <person name="Zambonelli A."/>
            <person name="Martin F.M."/>
        </authorList>
    </citation>
    <scope>NUCLEOTIDE SEQUENCE [LARGE SCALE GENOMIC DNA]</scope>
    <source>
        <strain evidence="2 3">Tbo3840</strain>
    </source>
</reference>
<proteinExistence type="predicted"/>
<evidence type="ECO:0000256" key="1">
    <source>
        <dbReference type="SAM" id="SignalP"/>
    </source>
</evidence>
<keyword evidence="1" id="KW-0732">Signal</keyword>
<dbReference type="EMBL" id="NESQ01000134">
    <property type="protein sequence ID" value="PUU77968.1"/>
    <property type="molecule type" value="Genomic_DNA"/>
</dbReference>
<feature type="signal peptide" evidence="1">
    <location>
        <begin position="1"/>
        <end position="18"/>
    </location>
</feature>
<protein>
    <submittedName>
        <fullName evidence="2">Uncharacterized protein</fullName>
    </submittedName>
</protein>
<sequence>MLLKVLPVLTLFLVLTHAAALANPFTEPDTSDLEKRDCKPDGCKCNPSYPPGLYCGYCAALPVSSCPIGGACEKNVYQCGTGGKCCNYGVRNSCKARDGPCG</sequence>
<keyword evidence="3" id="KW-1185">Reference proteome</keyword>
<dbReference type="AlphaFoldDB" id="A0A2T6ZR55"/>